<dbReference type="GO" id="GO:0005829">
    <property type="term" value="C:cytosol"/>
    <property type="evidence" value="ECO:0007669"/>
    <property type="project" value="TreeGrafter"/>
</dbReference>
<gene>
    <name evidence="2" type="ORF">HYY20_12880</name>
</gene>
<dbReference type="Proteomes" id="UP000769766">
    <property type="component" value="Unassembled WGS sequence"/>
</dbReference>
<dbReference type="EMBL" id="JACPRF010000391">
    <property type="protein sequence ID" value="MBI2877762.1"/>
    <property type="molecule type" value="Genomic_DNA"/>
</dbReference>
<dbReference type="PANTHER" id="PTHR43421:SF1">
    <property type="entry name" value="METALLOPROTEASE PMBA"/>
    <property type="match status" value="1"/>
</dbReference>
<organism evidence="2 3">
    <name type="scientific">Tectimicrobiota bacterium</name>
    <dbReference type="NCBI Taxonomy" id="2528274"/>
    <lineage>
        <taxon>Bacteria</taxon>
        <taxon>Pseudomonadati</taxon>
        <taxon>Nitrospinota/Tectimicrobiota group</taxon>
        <taxon>Candidatus Tectimicrobiota</taxon>
    </lineage>
</organism>
<comment type="caution">
    <text evidence="2">The sequence shown here is derived from an EMBL/GenBank/DDBJ whole genome shotgun (WGS) entry which is preliminary data.</text>
</comment>
<proteinExistence type="predicted"/>
<evidence type="ECO:0000259" key="1">
    <source>
        <dbReference type="Pfam" id="PF19289"/>
    </source>
</evidence>
<feature type="domain" description="Metalloprotease TldD/E C-terminal" evidence="1">
    <location>
        <begin position="255"/>
        <end position="508"/>
    </location>
</feature>
<dbReference type="Pfam" id="PF19289">
    <property type="entry name" value="PmbA_TldD_3rd"/>
    <property type="match status" value="1"/>
</dbReference>
<name>A0A932CSD4_UNCTE</name>
<dbReference type="InterPro" id="IPR047657">
    <property type="entry name" value="PmbA"/>
</dbReference>
<dbReference type="SUPFAM" id="SSF111283">
    <property type="entry name" value="Putative modulator of DNA gyrase, PmbA/TldD"/>
    <property type="match status" value="1"/>
</dbReference>
<dbReference type="AlphaFoldDB" id="A0A932CSD4"/>
<sequence>MIQRNVLEEAVERGLEYLRTIPDIREAELFVASNGMLLTRLNYTSHIPCNGVEEPKSTESYGIGLQAVFRTPEGTKIGFGSEPSDLSLEGVRSALEKARQGAVSDPEFVSLPIPSIEERALYDYHDPQLMELQDPDLVGAGWKVVHGTLETLSRSERLLSLAGSPEGLKRLGLIVGGDVTILQERMAIGSYKFPQIQTDESTLLMAFITSMVEGKESKGSGWSTGTHLRDFAGDAGSEAARNAIQAIDGQRIKDGEYRIIFGPQPLTDLLNNLVLPSLSLDHFYNASSTFLGKFGRQVASEKLIIYDDGARPGLMGSKGITCEGLPTGRTNLIHHGVLMGLLSNFYETQKILRDPQAREKLGVDPTEHRLALMPRNGFRFARGGGRSFDSQPGISPTNVMVEGTHECSLEELLQQVGDGIYVGRIWYTYPINGLRAGDFTCTVVGDSYIVKGGQIVAPLKPNTVRINDNIHKVLNNILGIAREKRGTLVWAADEVVYAPEIAVEGIRVNEIASFMEGI</sequence>
<protein>
    <submittedName>
        <fullName evidence="2">TldD/PmbA family protein</fullName>
    </submittedName>
</protein>
<dbReference type="GO" id="GO:0008237">
    <property type="term" value="F:metallopeptidase activity"/>
    <property type="evidence" value="ECO:0007669"/>
    <property type="project" value="InterPro"/>
</dbReference>
<reference evidence="2" key="1">
    <citation type="submission" date="2020-07" db="EMBL/GenBank/DDBJ databases">
        <title>Huge and variable diversity of episymbiotic CPR bacteria and DPANN archaea in groundwater ecosystems.</title>
        <authorList>
            <person name="He C.Y."/>
            <person name="Keren R."/>
            <person name="Whittaker M."/>
            <person name="Farag I.F."/>
            <person name="Doudna J."/>
            <person name="Cate J.H.D."/>
            <person name="Banfield J.F."/>
        </authorList>
    </citation>
    <scope>NUCLEOTIDE SEQUENCE</scope>
    <source>
        <strain evidence="2">NC_groundwater_672_Ag_B-0.1um_62_36</strain>
    </source>
</reference>
<dbReference type="InterPro" id="IPR036059">
    <property type="entry name" value="TldD/PmbA_sf"/>
</dbReference>
<evidence type="ECO:0000313" key="3">
    <source>
        <dbReference type="Proteomes" id="UP000769766"/>
    </source>
</evidence>
<evidence type="ECO:0000313" key="2">
    <source>
        <dbReference type="EMBL" id="MBI2877762.1"/>
    </source>
</evidence>
<dbReference type="InterPro" id="IPR045569">
    <property type="entry name" value="Metalloprtase-TldD/E_C"/>
</dbReference>
<accession>A0A932CSD4</accession>
<dbReference type="PANTHER" id="PTHR43421">
    <property type="entry name" value="METALLOPROTEASE PMBA"/>
    <property type="match status" value="1"/>
</dbReference>
<dbReference type="GO" id="GO:0006508">
    <property type="term" value="P:proteolysis"/>
    <property type="evidence" value="ECO:0007669"/>
    <property type="project" value="InterPro"/>
</dbReference>